<protein>
    <submittedName>
        <fullName evidence="2">DNA-binding protein YbaB</fullName>
    </submittedName>
</protein>
<evidence type="ECO:0000313" key="2">
    <source>
        <dbReference type="EMBL" id="PXX57616.1"/>
    </source>
</evidence>
<name>A0A318JRN3_9NOCA</name>
<keyword evidence="2" id="KW-0238">DNA-binding</keyword>
<dbReference type="EMBL" id="QJKF01000017">
    <property type="protein sequence ID" value="PXX57616.1"/>
    <property type="molecule type" value="Genomic_DNA"/>
</dbReference>
<keyword evidence="3" id="KW-1185">Reference proteome</keyword>
<comment type="caution">
    <text evidence="2">The sequence shown here is derived from an EMBL/GenBank/DDBJ whole genome shotgun (WGS) entry which is preliminary data.</text>
</comment>
<dbReference type="SUPFAM" id="SSF82607">
    <property type="entry name" value="YbaB-like"/>
    <property type="match status" value="1"/>
</dbReference>
<evidence type="ECO:0000313" key="3">
    <source>
        <dbReference type="Proteomes" id="UP000247569"/>
    </source>
</evidence>
<accession>A0A318JRN3</accession>
<dbReference type="RefSeq" id="WP_040743043.1">
    <property type="nucleotide sequence ID" value="NZ_QJKF01000017.1"/>
</dbReference>
<dbReference type="Gene3D" id="3.30.1310.10">
    <property type="entry name" value="Nucleoid-associated protein YbaB-like domain"/>
    <property type="match status" value="1"/>
</dbReference>
<dbReference type="InterPro" id="IPR036894">
    <property type="entry name" value="YbaB-like_sf"/>
</dbReference>
<proteinExistence type="predicted"/>
<feature type="region of interest" description="Disordered" evidence="1">
    <location>
        <begin position="113"/>
        <end position="154"/>
    </location>
</feature>
<organism evidence="2 3">
    <name type="scientific">Nocardia tenerifensis</name>
    <dbReference type="NCBI Taxonomy" id="228006"/>
    <lineage>
        <taxon>Bacteria</taxon>
        <taxon>Bacillati</taxon>
        <taxon>Actinomycetota</taxon>
        <taxon>Actinomycetes</taxon>
        <taxon>Mycobacteriales</taxon>
        <taxon>Nocardiaceae</taxon>
        <taxon>Nocardia</taxon>
    </lineage>
</organism>
<gene>
    <name evidence="2" type="ORF">DFR70_11744</name>
</gene>
<dbReference type="Proteomes" id="UP000247569">
    <property type="component" value="Unassembled WGS sequence"/>
</dbReference>
<dbReference type="Pfam" id="PF02575">
    <property type="entry name" value="YbaB_DNA_bd"/>
    <property type="match status" value="1"/>
</dbReference>
<dbReference type="InterPro" id="IPR004401">
    <property type="entry name" value="YbaB/EbfC"/>
</dbReference>
<dbReference type="AlphaFoldDB" id="A0A318JRN3"/>
<sequence>MRNERIKGDAADLLDTVNQHIRSIAQVQQQRVELTASATAGKGQVSITVNADGVVIDTEFGDDIDELDYDDIADAVTEATQAAAAEVARKAEELIAPIRETRSRLPSLSSIVEGLPDLRTKTPELQRASFDSPAARKERGSDAPNRPWSVADHD</sequence>
<reference evidence="2 3" key="1">
    <citation type="submission" date="2018-05" db="EMBL/GenBank/DDBJ databases">
        <title>Genomic Encyclopedia of Type Strains, Phase IV (KMG-IV): sequencing the most valuable type-strain genomes for metagenomic binning, comparative biology and taxonomic classification.</title>
        <authorList>
            <person name="Goeker M."/>
        </authorList>
    </citation>
    <scope>NUCLEOTIDE SEQUENCE [LARGE SCALE GENOMIC DNA]</scope>
    <source>
        <strain evidence="2 3">DSM 44704</strain>
    </source>
</reference>
<evidence type="ECO:0000256" key="1">
    <source>
        <dbReference type="SAM" id="MobiDB-lite"/>
    </source>
</evidence>
<dbReference type="GO" id="GO:0003677">
    <property type="term" value="F:DNA binding"/>
    <property type="evidence" value="ECO:0007669"/>
    <property type="project" value="UniProtKB-KW"/>
</dbReference>
<dbReference type="OrthoDB" id="4552461at2"/>